<dbReference type="PANTHER" id="PTHR22777">
    <property type="entry name" value="HEMOLYSIN-RELATED"/>
    <property type="match status" value="1"/>
</dbReference>
<dbReference type="Pfam" id="PF03471">
    <property type="entry name" value="CorC_HlyC"/>
    <property type="match status" value="1"/>
</dbReference>
<keyword evidence="7 14" id="KW-1133">Transmembrane helix</keyword>
<dbReference type="Proteomes" id="UP000030341">
    <property type="component" value="Chromosome 2"/>
</dbReference>
<dbReference type="Pfam" id="PF00571">
    <property type="entry name" value="CBS"/>
    <property type="match status" value="1"/>
</dbReference>
<keyword evidence="9 14" id="KW-0472">Membrane</keyword>
<evidence type="ECO:0000256" key="2">
    <source>
        <dbReference type="ARBA" id="ARBA00022448"/>
    </source>
</evidence>
<dbReference type="InterPro" id="IPR044751">
    <property type="entry name" value="Ion_transp-like_CBS"/>
</dbReference>
<evidence type="ECO:0000256" key="5">
    <source>
        <dbReference type="ARBA" id="ARBA00022692"/>
    </source>
</evidence>
<dbReference type="PROSITE" id="PS51846">
    <property type="entry name" value="CNNM"/>
    <property type="match status" value="1"/>
</dbReference>
<dbReference type="PROSITE" id="PS51371">
    <property type="entry name" value="CBS"/>
    <property type="match status" value="2"/>
</dbReference>
<dbReference type="KEGG" id="pseo:OM33_19430"/>
<sequence length="439" mass="49002">MSDLLGISILIILGALFAMSEIAIAAARKIKLRVIADEGNQNAQAVLDLQEKPGSFFAMIQIALNAIAILGGIIGEQTLSPYMSQIVSFVYTGELAEQISFLLSFLVITSLFILFADLLPKRIAMIMPETVAIKVVKLMNWLTFSLTPFVLFFNGISNVVLRLFKMPTEREEVVTTEDIVAVMEAGAQDGSLQQQEYHLIGNLFELEGRTLPTVMTTRDSIVYFNMNDDSETISNKILENPHHQFLVCDGQLDNLLGTIESKTILHQLLNGGKAELSLQALNKDLLYLPETLTLSDALNAFKSASTQFAVVVNEYALVVGVITLKDLMNCFMGDLVPYNDDQQIVKRDENSWLVDGATPIVDIKKLLEIDEFPDESYYETIAGFIIYKMKRMPKCADYVFHAEFKFEAVDIDGIRVDQLLITRLETNELSTTLDNQLIS</sequence>
<keyword evidence="19" id="KW-1185">Reference proteome</keyword>
<evidence type="ECO:0000259" key="16">
    <source>
        <dbReference type="PROSITE" id="PS51371"/>
    </source>
</evidence>
<dbReference type="Pfam" id="PF01595">
    <property type="entry name" value="CNNM"/>
    <property type="match status" value="1"/>
</dbReference>
<keyword evidence="8 13" id="KW-0129">CBS domain</keyword>
<dbReference type="SMART" id="SM00116">
    <property type="entry name" value="CBS"/>
    <property type="match status" value="2"/>
</dbReference>
<evidence type="ECO:0000256" key="11">
    <source>
        <dbReference type="ARBA" id="ARBA00038280"/>
    </source>
</evidence>
<evidence type="ECO:0000256" key="14">
    <source>
        <dbReference type="PROSITE-ProRule" id="PRU01193"/>
    </source>
</evidence>
<dbReference type="SMART" id="SM01091">
    <property type="entry name" value="CorC_HlyC"/>
    <property type="match status" value="1"/>
</dbReference>
<evidence type="ECO:0000259" key="17">
    <source>
        <dbReference type="PROSITE" id="PS51846"/>
    </source>
</evidence>
<evidence type="ECO:0000256" key="12">
    <source>
        <dbReference type="ARBA" id="ARBA00039818"/>
    </source>
</evidence>
<dbReference type="EMBL" id="CP009889">
    <property type="protein sequence ID" value="AIY67229.1"/>
    <property type="molecule type" value="Genomic_DNA"/>
</dbReference>
<evidence type="ECO:0000256" key="9">
    <source>
        <dbReference type="ARBA" id="ARBA00023136"/>
    </source>
</evidence>
<dbReference type="Gene3D" id="3.10.580.10">
    <property type="entry name" value="CBS-domain"/>
    <property type="match status" value="1"/>
</dbReference>
<keyword evidence="6" id="KW-0677">Repeat</keyword>
<dbReference type="Gene3D" id="3.30.465.10">
    <property type="match status" value="1"/>
</dbReference>
<keyword evidence="2" id="KW-0813">Transport</keyword>
<dbReference type="InterPro" id="IPR002550">
    <property type="entry name" value="CNNM"/>
</dbReference>
<dbReference type="InterPro" id="IPR005170">
    <property type="entry name" value="Transptr-assoc_dom"/>
</dbReference>
<evidence type="ECO:0000256" key="3">
    <source>
        <dbReference type="ARBA" id="ARBA00022475"/>
    </source>
</evidence>
<evidence type="ECO:0000256" key="15">
    <source>
        <dbReference type="SAM" id="Phobius"/>
    </source>
</evidence>
<dbReference type="RefSeq" id="WP_040136044.1">
    <property type="nucleotide sequence ID" value="NZ_CP009889.1"/>
</dbReference>
<protein>
    <recommendedName>
        <fullName evidence="12">Polyamine export protein</fullName>
    </recommendedName>
</protein>
<feature type="domain" description="CNNM transmembrane" evidence="17">
    <location>
        <begin position="1"/>
        <end position="196"/>
    </location>
</feature>
<evidence type="ECO:0000313" key="19">
    <source>
        <dbReference type="Proteomes" id="UP000030341"/>
    </source>
</evidence>
<dbReference type="CDD" id="cd04590">
    <property type="entry name" value="CBS_pair_CorC_HlyC_assoc"/>
    <property type="match status" value="1"/>
</dbReference>
<evidence type="ECO:0000256" key="4">
    <source>
        <dbReference type="ARBA" id="ARBA00022519"/>
    </source>
</evidence>
<keyword evidence="5 14" id="KW-0812">Transmembrane</keyword>
<evidence type="ECO:0000256" key="6">
    <source>
        <dbReference type="ARBA" id="ARBA00022737"/>
    </source>
</evidence>
<dbReference type="AlphaFoldDB" id="A0A0A7EKQ6"/>
<evidence type="ECO:0000256" key="7">
    <source>
        <dbReference type="ARBA" id="ARBA00022989"/>
    </source>
</evidence>
<feature type="domain" description="CBS" evidence="16">
    <location>
        <begin position="215"/>
        <end position="275"/>
    </location>
</feature>
<feature type="transmembrane region" description="Helical" evidence="15">
    <location>
        <begin position="141"/>
        <end position="164"/>
    </location>
</feature>
<gene>
    <name evidence="18" type="ORF">OM33_19430</name>
</gene>
<evidence type="ECO:0000313" key="18">
    <source>
        <dbReference type="EMBL" id="AIY67229.1"/>
    </source>
</evidence>
<keyword evidence="3" id="KW-1003">Cell membrane</keyword>
<feature type="transmembrane region" description="Helical" evidence="15">
    <location>
        <begin position="6"/>
        <end position="27"/>
    </location>
</feature>
<keyword evidence="4" id="KW-0997">Cell inner membrane</keyword>
<organism evidence="18 19">
    <name type="scientific">Pseudoalteromonas piratica</name>
    <dbReference type="NCBI Taxonomy" id="1348114"/>
    <lineage>
        <taxon>Bacteria</taxon>
        <taxon>Pseudomonadati</taxon>
        <taxon>Pseudomonadota</taxon>
        <taxon>Gammaproteobacteria</taxon>
        <taxon>Alteromonadales</taxon>
        <taxon>Pseudoalteromonadaceae</taxon>
        <taxon>Pseudoalteromonas</taxon>
    </lineage>
</organism>
<dbReference type="GO" id="GO:0005886">
    <property type="term" value="C:plasma membrane"/>
    <property type="evidence" value="ECO:0007669"/>
    <property type="project" value="UniProtKB-SubCell"/>
</dbReference>
<dbReference type="SUPFAM" id="SSF54631">
    <property type="entry name" value="CBS-domain pair"/>
    <property type="match status" value="1"/>
</dbReference>
<evidence type="ECO:0000256" key="10">
    <source>
        <dbReference type="ARBA" id="ARBA00037177"/>
    </source>
</evidence>
<evidence type="ECO:0000256" key="8">
    <source>
        <dbReference type="ARBA" id="ARBA00023122"/>
    </source>
</evidence>
<feature type="domain" description="CBS" evidence="16">
    <location>
        <begin position="281"/>
        <end position="342"/>
    </location>
</feature>
<comment type="function">
    <text evidence="10">Involved in cadaverine and putrescine tolerance in stationary phase. May facilitate the efflux of both cadaverine and putrescine from the cytoplasm, reducing potentially toxic levels under certain stress conditions.</text>
</comment>
<feature type="transmembrane region" description="Helical" evidence="15">
    <location>
        <begin position="56"/>
        <end position="74"/>
    </location>
</feature>
<feature type="transmembrane region" description="Helical" evidence="15">
    <location>
        <begin position="99"/>
        <end position="120"/>
    </location>
</feature>
<evidence type="ECO:0000256" key="13">
    <source>
        <dbReference type="PROSITE-ProRule" id="PRU00703"/>
    </source>
</evidence>
<comment type="subcellular location">
    <subcellularLocation>
        <location evidence="1">Cell inner membrane</location>
        <topology evidence="1">Multi-pass membrane protein</topology>
    </subcellularLocation>
</comment>
<dbReference type="InterPro" id="IPR000644">
    <property type="entry name" value="CBS_dom"/>
</dbReference>
<dbReference type="HOGENOM" id="CLU_015237_4_0_6"/>
<dbReference type="SUPFAM" id="SSF56176">
    <property type="entry name" value="FAD-binding/transporter-associated domain-like"/>
    <property type="match status" value="1"/>
</dbReference>
<dbReference type="InterPro" id="IPR046342">
    <property type="entry name" value="CBS_dom_sf"/>
</dbReference>
<reference evidence="18 19" key="1">
    <citation type="submission" date="2014-11" db="EMBL/GenBank/DDBJ databases">
        <title>Complete Genome Sequence of Pseudoalteromonas sp. Strain OCN003 Isolated from Kaneohe Bay, Oahu, Hawaii.</title>
        <authorList>
            <person name="Beurmann S."/>
            <person name="Videau P."/>
            <person name="Ushijima B."/>
            <person name="Smith A.M."/>
            <person name="Aeby G.S."/>
            <person name="Callahan S.M."/>
            <person name="Belcaid M."/>
        </authorList>
    </citation>
    <scope>NUCLEOTIDE SEQUENCE [LARGE SCALE GENOMIC DNA]</scope>
    <source>
        <strain evidence="18 19">OCN003</strain>
    </source>
</reference>
<evidence type="ECO:0000256" key="1">
    <source>
        <dbReference type="ARBA" id="ARBA00004429"/>
    </source>
</evidence>
<accession>A0A0A7EKQ6</accession>
<name>A0A0A7EKQ6_9GAMM</name>
<dbReference type="InterPro" id="IPR036318">
    <property type="entry name" value="FAD-bd_PCMH-like_sf"/>
</dbReference>
<dbReference type="eggNOG" id="COG1253">
    <property type="taxonomic scope" value="Bacteria"/>
</dbReference>
<dbReference type="PANTHER" id="PTHR22777:SF16">
    <property type="entry name" value="POLYAMINE EXPORT PROTEIN"/>
    <property type="match status" value="1"/>
</dbReference>
<dbReference type="OrthoDB" id="9797674at2"/>
<dbReference type="GO" id="GO:0050660">
    <property type="term" value="F:flavin adenine dinucleotide binding"/>
    <property type="evidence" value="ECO:0007669"/>
    <property type="project" value="InterPro"/>
</dbReference>
<comment type="similarity">
    <text evidence="11">Belongs to the UPF0053 family. PaeA subfamily.</text>
</comment>
<proteinExistence type="inferred from homology"/>
<dbReference type="STRING" id="1348114.OM33_19430"/>
<dbReference type="InterPro" id="IPR016169">
    <property type="entry name" value="FAD-bd_PCMH_sub2"/>
</dbReference>